<proteinExistence type="predicted"/>
<accession>A0A0C2H3P0</accession>
<name>A0A0C2H3P0_9BILA</name>
<evidence type="ECO:0000256" key="1">
    <source>
        <dbReference type="SAM" id="MobiDB-lite"/>
    </source>
</evidence>
<dbReference type="Proteomes" id="UP000054047">
    <property type="component" value="Unassembled WGS sequence"/>
</dbReference>
<organism evidence="2 3">
    <name type="scientific">Ancylostoma duodenale</name>
    <dbReference type="NCBI Taxonomy" id="51022"/>
    <lineage>
        <taxon>Eukaryota</taxon>
        <taxon>Metazoa</taxon>
        <taxon>Ecdysozoa</taxon>
        <taxon>Nematoda</taxon>
        <taxon>Chromadorea</taxon>
        <taxon>Rhabditida</taxon>
        <taxon>Rhabditina</taxon>
        <taxon>Rhabditomorpha</taxon>
        <taxon>Strongyloidea</taxon>
        <taxon>Ancylostomatidae</taxon>
        <taxon>Ancylostomatinae</taxon>
        <taxon>Ancylostoma</taxon>
    </lineage>
</organism>
<gene>
    <name evidence="2" type="ORF">ANCDUO_03496</name>
</gene>
<keyword evidence="3" id="KW-1185">Reference proteome</keyword>
<evidence type="ECO:0000313" key="3">
    <source>
        <dbReference type="Proteomes" id="UP000054047"/>
    </source>
</evidence>
<evidence type="ECO:0000313" key="2">
    <source>
        <dbReference type="EMBL" id="KIH66174.1"/>
    </source>
</evidence>
<feature type="compositionally biased region" description="Polar residues" evidence="1">
    <location>
        <begin position="42"/>
        <end position="54"/>
    </location>
</feature>
<feature type="compositionally biased region" description="Basic and acidic residues" evidence="1">
    <location>
        <begin position="8"/>
        <end position="18"/>
    </location>
</feature>
<reference evidence="2 3" key="1">
    <citation type="submission" date="2013-12" db="EMBL/GenBank/DDBJ databases">
        <title>Draft genome of the parsitic nematode Ancylostoma duodenale.</title>
        <authorList>
            <person name="Mitreva M."/>
        </authorList>
    </citation>
    <scope>NUCLEOTIDE SEQUENCE [LARGE SCALE GENOMIC DNA]</scope>
    <source>
        <strain evidence="2 3">Zhejiang</strain>
    </source>
</reference>
<protein>
    <submittedName>
        <fullName evidence="2">Uncharacterized protein</fullName>
    </submittedName>
</protein>
<dbReference type="AlphaFoldDB" id="A0A0C2H3P0"/>
<sequence>MPKTSHPSRFDPHADSRNNPDAPNGWQRHRTFDNHVDVETATPLNMPTTCTNSAEHGPVVENVSANNTSKSQ</sequence>
<feature type="compositionally biased region" description="Polar residues" evidence="1">
    <location>
        <begin position="63"/>
        <end position="72"/>
    </location>
</feature>
<feature type="region of interest" description="Disordered" evidence="1">
    <location>
        <begin position="1"/>
        <end position="72"/>
    </location>
</feature>
<dbReference type="EMBL" id="KN727229">
    <property type="protein sequence ID" value="KIH66174.1"/>
    <property type="molecule type" value="Genomic_DNA"/>
</dbReference>